<dbReference type="EMBL" id="BAABIW010000006">
    <property type="protein sequence ID" value="GAA5018862.1"/>
    <property type="molecule type" value="Genomic_DNA"/>
</dbReference>
<proteinExistence type="predicted"/>
<sequence length="132" mass="13714">MALRREGYLTGLADLLDLPPGTTATARGAAVADAIATALGADRCAWHAGPPRWDDPVLAADGSVTAGGRRLPVERTGLPPEGITAIVVTQDDDVLGHFAVTASTRVVRPSPEQLRVAVLLADSMLARRPSGR</sequence>
<comment type="caution">
    <text evidence="1">The sequence shown here is derived from an EMBL/GenBank/DDBJ whole genome shotgun (WGS) entry which is preliminary data.</text>
</comment>
<protein>
    <submittedName>
        <fullName evidence="1">Uncharacterized protein</fullName>
    </submittedName>
</protein>
<organism evidence="1 2">
    <name type="scientific">Terrabacter aeriphilus</name>
    <dbReference type="NCBI Taxonomy" id="515662"/>
    <lineage>
        <taxon>Bacteria</taxon>
        <taxon>Bacillati</taxon>
        <taxon>Actinomycetota</taxon>
        <taxon>Actinomycetes</taxon>
        <taxon>Micrococcales</taxon>
        <taxon>Intrasporangiaceae</taxon>
        <taxon>Terrabacter</taxon>
    </lineage>
</organism>
<dbReference type="RefSeq" id="WP_345505939.1">
    <property type="nucleotide sequence ID" value="NZ_BAABIW010000006.1"/>
</dbReference>
<name>A0ABP9J422_9MICO</name>
<reference evidence="2" key="1">
    <citation type="journal article" date="2019" name="Int. J. Syst. Evol. Microbiol.">
        <title>The Global Catalogue of Microorganisms (GCM) 10K type strain sequencing project: providing services to taxonomists for standard genome sequencing and annotation.</title>
        <authorList>
            <consortium name="The Broad Institute Genomics Platform"/>
            <consortium name="The Broad Institute Genome Sequencing Center for Infectious Disease"/>
            <person name="Wu L."/>
            <person name="Ma J."/>
        </authorList>
    </citation>
    <scope>NUCLEOTIDE SEQUENCE [LARGE SCALE GENOMIC DNA]</scope>
    <source>
        <strain evidence="2">JCM 17687</strain>
    </source>
</reference>
<evidence type="ECO:0000313" key="1">
    <source>
        <dbReference type="EMBL" id="GAA5018862.1"/>
    </source>
</evidence>
<gene>
    <name evidence="1" type="ORF">GCM10023258_05910</name>
</gene>
<accession>A0ABP9J422</accession>
<keyword evidence="2" id="KW-1185">Reference proteome</keyword>
<dbReference type="Proteomes" id="UP001500427">
    <property type="component" value="Unassembled WGS sequence"/>
</dbReference>
<evidence type="ECO:0000313" key="2">
    <source>
        <dbReference type="Proteomes" id="UP001500427"/>
    </source>
</evidence>